<reference evidence="2" key="1">
    <citation type="journal article" date="2014" name="Proc. Natl. Acad. Sci. U.S.A.">
        <title>Extensive sampling of basidiomycete genomes demonstrates inadequacy of the white-rot/brown-rot paradigm for wood decay fungi.</title>
        <authorList>
            <person name="Riley R."/>
            <person name="Salamov A.A."/>
            <person name="Brown D.W."/>
            <person name="Nagy L.G."/>
            <person name="Floudas D."/>
            <person name="Held B.W."/>
            <person name="Levasseur A."/>
            <person name="Lombard V."/>
            <person name="Morin E."/>
            <person name="Otillar R."/>
            <person name="Lindquist E.A."/>
            <person name="Sun H."/>
            <person name="LaButti K.M."/>
            <person name="Schmutz J."/>
            <person name="Jabbour D."/>
            <person name="Luo H."/>
            <person name="Baker S.E."/>
            <person name="Pisabarro A.G."/>
            <person name="Walton J.D."/>
            <person name="Blanchette R.A."/>
            <person name="Henrissat B."/>
            <person name="Martin F."/>
            <person name="Cullen D."/>
            <person name="Hibbett D.S."/>
            <person name="Grigoriev I.V."/>
        </authorList>
    </citation>
    <scope>NUCLEOTIDE SEQUENCE [LARGE SCALE GENOMIC DNA]</scope>
    <source>
        <strain evidence="2">FD-172 SS1</strain>
    </source>
</reference>
<evidence type="ECO:0000313" key="2">
    <source>
        <dbReference type="Proteomes" id="UP000027195"/>
    </source>
</evidence>
<proteinExistence type="predicted"/>
<dbReference type="InParanoid" id="A0A067MCP7"/>
<name>A0A067MCP7_BOTB1</name>
<accession>A0A067MCP7</accession>
<gene>
    <name evidence="1" type="ORF">BOTBODRAFT_33644</name>
</gene>
<dbReference type="HOGENOM" id="CLU_143689_1_1_1"/>
<dbReference type="Proteomes" id="UP000027195">
    <property type="component" value="Unassembled WGS sequence"/>
</dbReference>
<dbReference type="OrthoDB" id="2787676at2759"/>
<protein>
    <submittedName>
        <fullName evidence="1">Uncharacterized protein</fullName>
    </submittedName>
</protein>
<dbReference type="AlphaFoldDB" id="A0A067MCP7"/>
<organism evidence="1 2">
    <name type="scientific">Botryobasidium botryosum (strain FD-172 SS1)</name>
    <dbReference type="NCBI Taxonomy" id="930990"/>
    <lineage>
        <taxon>Eukaryota</taxon>
        <taxon>Fungi</taxon>
        <taxon>Dikarya</taxon>
        <taxon>Basidiomycota</taxon>
        <taxon>Agaricomycotina</taxon>
        <taxon>Agaricomycetes</taxon>
        <taxon>Cantharellales</taxon>
        <taxon>Botryobasidiaceae</taxon>
        <taxon>Botryobasidium</taxon>
    </lineage>
</organism>
<dbReference type="EMBL" id="KL198044">
    <property type="protein sequence ID" value="KDQ13309.1"/>
    <property type="molecule type" value="Genomic_DNA"/>
</dbReference>
<keyword evidence="2" id="KW-1185">Reference proteome</keyword>
<evidence type="ECO:0000313" key="1">
    <source>
        <dbReference type="EMBL" id="KDQ13309.1"/>
    </source>
</evidence>
<sequence length="119" mass="13060">MADKVIKALIAEATKGNTWQKFANPTVARGKTAYPKTSADQERLGIRFDYDTVVTQDDGTECHMFKMQPNAGKIPSSIKAWRDKNGTDAVMAKVLVKKGATLEEVKAALNAAREEFKNA</sequence>